<gene>
    <name evidence="2" type="ORF">TOT_010000540</name>
</gene>
<keyword evidence="3" id="KW-1185">Reference proteome</keyword>
<dbReference type="Proteomes" id="UP000003786">
    <property type="component" value="Chromosome 1"/>
</dbReference>
<dbReference type="KEGG" id="tot:TOT_010000540"/>
<dbReference type="VEuPathDB" id="PiroplasmaDB:TOT_010000540"/>
<name>J4C7I1_THEOR</name>
<evidence type="ECO:0000313" key="2">
    <source>
        <dbReference type="EMBL" id="BAM39078.1"/>
    </source>
</evidence>
<reference evidence="2 3" key="1">
    <citation type="journal article" date="2012" name="MBio">
        <title>Comparative genome analysis of three eukaryotic parasites with differing abilities to transform leukocytes reveals key mediators of Theileria-induced leukocyte transformation.</title>
        <authorList>
            <person name="Hayashida K."/>
            <person name="Hara Y."/>
            <person name="Abe T."/>
            <person name="Yamasaki C."/>
            <person name="Toyoda A."/>
            <person name="Kosuge T."/>
            <person name="Suzuki Y."/>
            <person name="Sato Y."/>
            <person name="Kawashima S."/>
            <person name="Katayama T."/>
            <person name="Wakaguri H."/>
            <person name="Inoue N."/>
            <person name="Homma K."/>
            <person name="Tada-Umezaki M."/>
            <person name="Yagi Y."/>
            <person name="Fujii Y."/>
            <person name="Habara T."/>
            <person name="Kanehisa M."/>
            <person name="Watanabe H."/>
            <person name="Ito K."/>
            <person name="Gojobori T."/>
            <person name="Sugawara H."/>
            <person name="Imanishi T."/>
            <person name="Weir W."/>
            <person name="Gardner M."/>
            <person name="Pain A."/>
            <person name="Shiels B."/>
            <person name="Hattori M."/>
            <person name="Nene V."/>
            <person name="Sugimoto C."/>
        </authorList>
    </citation>
    <scope>NUCLEOTIDE SEQUENCE [LARGE SCALE GENOMIC DNA]</scope>
    <source>
        <strain evidence="2 3">Shintoku</strain>
    </source>
</reference>
<evidence type="ECO:0000313" key="3">
    <source>
        <dbReference type="Proteomes" id="UP000003786"/>
    </source>
</evidence>
<accession>J4C7I1</accession>
<dbReference type="GeneID" id="20713442"/>
<dbReference type="RefSeq" id="XP_009689379.1">
    <property type="nucleotide sequence ID" value="XM_009691084.1"/>
</dbReference>
<feature type="transmembrane region" description="Helical" evidence="1">
    <location>
        <begin position="402"/>
        <end position="423"/>
    </location>
</feature>
<keyword evidence="1" id="KW-0812">Transmembrane</keyword>
<dbReference type="EMBL" id="AP011946">
    <property type="protein sequence ID" value="BAM39078.1"/>
    <property type="molecule type" value="Genomic_DNA"/>
</dbReference>
<feature type="transmembrane region" description="Helical" evidence="1">
    <location>
        <begin position="242"/>
        <end position="263"/>
    </location>
</feature>
<proteinExistence type="predicted"/>
<protein>
    <submittedName>
        <fullName evidence="2">Uncharacterized protein</fullName>
    </submittedName>
</protein>
<sequence>MSLKRFMVKRIDSKNINSGINLNDKINSKHFNGGLECKMREMYHYPSPGKLAENSILVHTNDFARDLSGEIELNGLNIGSIEHELDNKGSYGLTEFSNCAEHSCRQECNNHDSGDEIGVIIQNEDGCHKDGWVLSSNEFKAFSNSFPFSCYTSADHPFTNYTSIEDTEAALGPENELCIKNLITYFNLILMLFSLSAPLFLHIFYQFKLYYSIVDIKSTSSLLKKANVNKNVLEKMTEFENFFFLGVSIYVIIQLIGSILTYLRYNLHLQQLYKISIKNSKDDMVSNHRDNALKRLNIYFKSLSIDDNVTKIIGKNLAESFSDVSYRFNSYNMRWIWDRIRAYKFRTFGFKIWVSFAFNVSISILVCLCVYYKRFRLWYTMPFDRFKNVSNSYWNIALNYEGFVWTTFIFVINLLSWTIIVLVNRSLPMFIDETQYFLKDIMDSFNEQVSGSIWDRENLLGNTAEFKKPRTKVAILVYLE</sequence>
<dbReference type="eggNOG" id="ENOG502QXDX">
    <property type="taxonomic scope" value="Eukaryota"/>
</dbReference>
<keyword evidence="1" id="KW-0472">Membrane</keyword>
<keyword evidence="1" id="KW-1133">Transmembrane helix</keyword>
<dbReference type="AlphaFoldDB" id="J4C7I1"/>
<feature type="transmembrane region" description="Helical" evidence="1">
    <location>
        <begin position="185"/>
        <end position="205"/>
    </location>
</feature>
<organism evidence="2 3">
    <name type="scientific">Theileria orientalis strain Shintoku</name>
    <dbReference type="NCBI Taxonomy" id="869250"/>
    <lineage>
        <taxon>Eukaryota</taxon>
        <taxon>Sar</taxon>
        <taxon>Alveolata</taxon>
        <taxon>Apicomplexa</taxon>
        <taxon>Aconoidasida</taxon>
        <taxon>Piroplasmida</taxon>
        <taxon>Theileriidae</taxon>
        <taxon>Theileria</taxon>
    </lineage>
</organism>
<dbReference type="OrthoDB" id="363962at2759"/>
<evidence type="ECO:0000256" key="1">
    <source>
        <dbReference type="SAM" id="Phobius"/>
    </source>
</evidence>
<feature type="transmembrane region" description="Helical" evidence="1">
    <location>
        <begin position="348"/>
        <end position="373"/>
    </location>
</feature>